<protein>
    <recommendedName>
        <fullName evidence="3">DUF3168 domain-containing protein</fullName>
    </recommendedName>
</protein>
<accession>A0A2P9ALW2</accession>
<sequence length="137" mass="15396">MMTAPAAALQKALFEALNGDGSLSAALGGAKLFDHVPENVPFPYVTYGRTSVYDWTTGMENDAEQLFTLHFWSKSEARKEMLDAMDLVSTRLQNAALALDKHHRINLRLEFTEARYDEDLSAYHGLLRFRAVTEENA</sequence>
<dbReference type="Gene3D" id="3.30.2000.30">
    <property type="match status" value="1"/>
</dbReference>
<organism evidence="1 2">
    <name type="scientific">Mesorhizobium delmotii</name>
    <dbReference type="NCBI Taxonomy" id="1631247"/>
    <lineage>
        <taxon>Bacteria</taxon>
        <taxon>Pseudomonadati</taxon>
        <taxon>Pseudomonadota</taxon>
        <taxon>Alphaproteobacteria</taxon>
        <taxon>Hyphomicrobiales</taxon>
        <taxon>Phyllobacteriaceae</taxon>
        <taxon>Mesorhizobium</taxon>
    </lineage>
</organism>
<dbReference type="Proteomes" id="UP000245698">
    <property type="component" value="Unassembled WGS sequence"/>
</dbReference>
<dbReference type="Pfam" id="PF11367">
    <property type="entry name" value="Tail_completion_gp17"/>
    <property type="match status" value="1"/>
</dbReference>
<reference evidence="2" key="1">
    <citation type="submission" date="2016-12" db="EMBL/GenBank/DDBJ databases">
        <authorList>
            <person name="Brunel B."/>
        </authorList>
    </citation>
    <scope>NUCLEOTIDE SEQUENCE [LARGE SCALE GENOMIC DNA]</scope>
</reference>
<keyword evidence="2" id="KW-1185">Reference proteome</keyword>
<dbReference type="AlphaFoldDB" id="A0A2P9ALW2"/>
<dbReference type="InterPro" id="IPR053745">
    <property type="entry name" value="Viral_Tail_Comp_sf"/>
</dbReference>
<dbReference type="RefSeq" id="WP_342210968.1">
    <property type="nucleotide sequence ID" value="NZ_FUIG01000032.1"/>
</dbReference>
<evidence type="ECO:0000313" key="1">
    <source>
        <dbReference type="EMBL" id="SJM32121.1"/>
    </source>
</evidence>
<dbReference type="InterPro" id="IPR021508">
    <property type="entry name" value="Gp17-like"/>
</dbReference>
<proteinExistence type="predicted"/>
<evidence type="ECO:0000313" key="2">
    <source>
        <dbReference type="Proteomes" id="UP000245698"/>
    </source>
</evidence>
<dbReference type="EMBL" id="FUIG01000032">
    <property type="protein sequence ID" value="SJM32121.1"/>
    <property type="molecule type" value="Genomic_DNA"/>
</dbReference>
<evidence type="ECO:0008006" key="3">
    <source>
        <dbReference type="Google" id="ProtNLM"/>
    </source>
</evidence>
<name>A0A2P9ALW2_9HYPH</name>
<gene>
    <name evidence="1" type="ORF">BQ8482_250006</name>
</gene>